<evidence type="ECO:0000313" key="4">
    <source>
        <dbReference type="Proteomes" id="UP000177798"/>
    </source>
</evidence>
<protein>
    <recommendedName>
        <fullName evidence="2">VWFA domain-containing protein</fullName>
    </recommendedName>
</protein>
<evidence type="ECO:0000259" key="2">
    <source>
        <dbReference type="PROSITE" id="PS50234"/>
    </source>
</evidence>
<evidence type="ECO:0000313" key="3">
    <source>
        <dbReference type="EMBL" id="APA15829.1"/>
    </source>
</evidence>
<dbReference type="Proteomes" id="UP000177798">
    <property type="component" value="Chromosome 15"/>
</dbReference>
<proteinExistence type="predicted"/>
<dbReference type="EMBL" id="CP017828">
    <property type="protein sequence ID" value="APA15829.1"/>
    <property type="molecule type" value="Genomic_DNA"/>
</dbReference>
<reference evidence="4" key="1">
    <citation type="journal article" date="2017" name="Genome Biol. Evol.">
        <title>The complete genome sequence of the phytopathogenic fungus Sclerotinia sclerotiorum reveals insights into the genome architecture of broad host range pathogens.</title>
        <authorList>
            <person name="Derbyshire M."/>
            <person name="Denton-Giles M."/>
            <person name="Hegedus D."/>
            <person name="Seifbarghy S."/>
            <person name="Rollins J."/>
            <person name="van Kan J."/>
            <person name="Seidl M.F."/>
            <person name="Faino L."/>
            <person name="Mbengue M."/>
            <person name="Navaud O."/>
            <person name="Raffaele S."/>
            <person name="Hammond-Kosack K."/>
            <person name="Heard S."/>
            <person name="Oliver R."/>
        </authorList>
    </citation>
    <scope>NUCLEOTIDE SEQUENCE [LARGE SCALE GENOMIC DNA]</scope>
    <source>
        <strain evidence="4">ATCC 18683 / 1980 / Ss-1</strain>
    </source>
</reference>
<dbReference type="PANTHER" id="PTHR45737">
    <property type="entry name" value="VON WILLEBRAND FACTOR A DOMAIN-CONTAINING PROTEIN 5A"/>
    <property type="match status" value="1"/>
</dbReference>
<dbReference type="Gene3D" id="3.40.50.410">
    <property type="entry name" value="von Willebrand factor, type A domain"/>
    <property type="match status" value="1"/>
</dbReference>
<dbReference type="SUPFAM" id="SSF53300">
    <property type="entry name" value="vWA-like"/>
    <property type="match status" value="1"/>
</dbReference>
<dbReference type="InterPro" id="IPR036465">
    <property type="entry name" value="vWFA_dom_sf"/>
</dbReference>
<sequence>MVKLTIPTKVAPRFGSSSSLSTSIGTTTKEGMKIIVDVLMWENMRIDGLTSPSHPIAITLGALSPGSEKRESNKASVTLAQESAALDQDFVLLINVKGLGDPNAVLETHSTISNHRALMVSLVPKFALPAHNPEIVFVVDRSGSMRSSMSILRSAMSVSLKSLPSGIHFNLCSFGSGCEFLWPQSKQYTHDNLDQALKYAGAFAANFGSTETLNALTATIRNRLTYLPLEIILLTDGNISHQEECFKYLNGEVKKSQGAIRVFPLGIGNGVSHALLNGIARAGNGFPQAVQRGESMNESAIRMLRGALYPHITDYTMEVIYESEDDDLEIIGRVTDSMKLLLSNNEEKIEEPKPPMLPTISLFDPTFEEPGDTVIKTGPRQQLSELID</sequence>
<feature type="domain" description="VWFA" evidence="2">
    <location>
        <begin position="134"/>
        <end position="312"/>
    </location>
</feature>
<dbReference type="AlphaFoldDB" id="A0A1D9QLT3"/>
<dbReference type="SMART" id="SM00327">
    <property type="entry name" value="VWA"/>
    <property type="match status" value="1"/>
</dbReference>
<accession>A0A1D9QLT3</accession>
<organism evidence="3 4">
    <name type="scientific">Sclerotinia sclerotiorum (strain ATCC 18683 / 1980 / Ss-1)</name>
    <name type="common">White mold</name>
    <name type="synonym">Whetzelinia sclerotiorum</name>
    <dbReference type="NCBI Taxonomy" id="665079"/>
    <lineage>
        <taxon>Eukaryota</taxon>
        <taxon>Fungi</taxon>
        <taxon>Dikarya</taxon>
        <taxon>Ascomycota</taxon>
        <taxon>Pezizomycotina</taxon>
        <taxon>Leotiomycetes</taxon>
        <taxon>Helotiales</taxon>
        <taxon>Sclerotiniaceae</taxon>
        <taxon>Sclerotinia</taxon>
    </lineage>
</organism>
<dbReference type="InterPro" id="IPR002035">
    <property type="entry name" value="VWF_A"/>
</dbReference>
<name>A0A1D9QLT3_SCLS1</name>
<dbReference type="PROSITE" id="PS50234">
    <property type="entry name" value="VWFA"/>
    <property type="match status" value="1"/>
</dbReference>
<evidence type="ECO:0000256" key="1">
    <source>
        <dbReference type="SAM" id="MobiDB-lite"/>
    </source>
</evidence>
<dbReference type="PANTHER" id="PTHR45737:SF6">
    <property type="entry name" value="VON WILLEBRAND FACTOR A DOMAIN-CONTAINING PROTEIN 5A"/>
    <property type="match status" value="1"/>
</dbReference>
<feature type="region of interest" description="Disordered" evidence="1">
    <location>
        <begin position="369"/>
        <end position="388"/>
    </location>
</feature>
<dbReference type="OrthoDB" id="3535903at2759"/>
<dbReference type="Pfam" id="PF13768">
    <property type="entry name" value="VWA_3"/>
    <property type="match status" value="1"/>
</dbReference>
<feature type="compositionally biased region" description="Polar residues" evidence="1">
    <location>
        <begin position="379"/>
        <end position="388"/>
    </location>
</feature>
<dbReference type="VEuPathDB" id="FungiDB:sscle_15g105990"/>
<gene>
    <name evidence="3" type="ORF">sscle_15g105990</name>
</gene>